<evidence type="ECO:0000256" key="1">
    <source>
        <dbReference type="ARBA" id="ARBA00022475"/>
    </source>
</evidence>
<reference evidence="8" key="1">
    <citation type="submission" date="2019-07" db="EMBL/GenBank/DDBJ databases">
        <title>Chitinimonas sp. nov., isolated from Ny-Alesund, arctica soil.</title>
        <authorList>
            <person name="Xu Q."/>
            <person name="Peng F."/>
        </authorList>
    </citation>
    <scope>NUCLEOTIDE SEQUENCE [LARGE SCALE GENOMIC DNA]</scope>
    <source>
        <strain evidence="8">R3-44</strain>
    </source>
</reference>
<feature type="transmembrane region" description="Helical" evidence="5">
    <location>
        <begin position="12"/>
        <end position="30"/>
    </location>
</feature>
<name>A0A516SJ33_9NEIS</name>
<evidence type="ECO:0000256" key="2">
    <source>
        <dbReference type="ARBA" id="ARBA00022692"/>
    </source>
</evidence>
<evidence type="ECO:0000313" key="8">
    <source>
        <dbReference type="Proteomes" id="UP000317550"/>
    </source>
</evidence>
<organism evidence="7 8">
    <name type="scientific">Chitinimonas arctica</name>
    <dbReference type="NCBI Taxonomy" id="2594795"/>
    <lineage>
        <taxon>Bacteria</taxon>
        <taxon>Pseudomonadati</taxon>
        <taxon>Pseudomonadota</taxon>
        <taxon>Betaproteobacteria</taxon>
        <taxon>Neisseriales</taxon>
        <taxon>Chitinibacteraceae</taxon>
        <taxon>Chitinimonas</taxon>
    </lineage>
</organism>
<dbReference type="OrthoDB" id="7066519at2"/>
<evidence type="ECO:0000256" key="3">
    <source>
        <dbReference type="ARBA" id="ARBA00022989"/>
    </source>
</evidence>
<dbReference type="EMBL" id="CP041730">
    <property type="protein sequence ID" value="QDQ28160.1"/>
    <property type="molecule type" value="Genomic_DNA"/>
</dbReference>
<dbReference type="InterPro" id="IPR010445">
    <property type="entry name" value="LapA_dom"/>
</dbReference>
<gene>
    <name evidence="7" type="ORF">FNU76_18415</name>
</gene>
<dbReference type="Proteomes" id="UP000317550">
    <property type="component" value="Chromosome"/>
</dbReference>
<dbReference type="KEGG" id="cari:FNU76_18415"/>
<proteinExistence type="predicted"/>
<sequence length="113" mass="12862">MAALFWEARMRYLAWFVRIVLFLLLFAFAIKNTHAVNLHGLLDLTWQAPLVVILLVFFMAGTVAGVLAMLLPLKRLGRELHQSRAQVRRYEIQTAARHTASHIEPSEPLDAVV</sequence>
<dbReference type="AlphaFoldDB" id="A0A516SJ33"/>
<dbReference type="GO" id="GO:0005886">
    <property type="term" value="C:plasma membrane"/>
    <property type="evidence" value="ECO:0007669"/>
    <property type="project" value="InterPro"/>
</dbReference>
<accession>A0A516SJ33</accession>
<keyword evidence="4 5" id="KW-0472">Membrane</keyword>
<keyword evidence="8" id="KW-1185">Reference proteome</keyword>
<evidence type="ECO:0000259" key="6">
    <source>
        <dbReference type="Pfam" id="PF06305"/>
    </source>
</evidence>
<protein>
    <submittedName>
        <fullName evidence="7">DUF1049 domain-containing protein</fullName>
    </submittedName>
</protein>
<keyword evidence="3 5" id="KW-1133">Transmembrane helix</keyword>
<feature type="domain" description="Lipopolysaccharide assembly protein A" evidence="6">
    <location>
        <begin position="31"/>
        <end position="91"/>
    </location>
</feature>
<feature type="transmembrane region" description="Helical" evidence="5">
    <location>
        <begin position="50"/>
        <end position="73"/>
    </location>
</feature>
<evidence type="ECO:0000313" key="7">
    <source>
        <dbReference type="EMBL" id="QDQ28160.1"/>
    </source>
</evidence>
<dbReference type="Pfam" id="PF06305">
    <property type="entry name" value="LapA_dom"/>
    <property type="match status" value="1"/>
</dbReference>
<evidence type="ECO:0000256" key="4">
    <source>
        <dbReference type="ARBA" id="ARBA00023136"/>
    </source>
</evidence>
<evidence type="ECO:0000256" key="5">
    <source>
        <dbReference type="SAM" id="Phobius"/>
    </source>
</evidence>
<keyword evidence="1" id="KW-1003">Cell membrane</keyword>
<keyword evidence="2 5" id="KW-0812">Transmembrane</keyword>